<feature type="compositionally biased region" description="Polar residues" evidence="1">
    <location>
        <begin position="330"/>
        <end position="343"/>
    </location>
</feature>
<feature type="region of interest" description="Disordered" evidence="1">
    <location>
        <begin position="98"/>
        <end position="377"/>
    </location>
</feature>
<feature type="compositionally biased region" description="Basic and acidic residues" evidence="1">
    <location>
        <begin position="243"/>
        <end position="313"/>
    </location>
</feature>
<proteinExistence type="predicted"/>
<dbReference type="Proteomes" id="UP001141619">
    <property type="component" value="Unassembled WGS sequence"/>
</dbReference>
<feature type="compositionally biased region" description="Polar residues" evidence="1">
    <location>
        <begin position="161"/>
        <end position="170"/>
    </location>
</feature>
<organism evidence="3 4">
    <name type="scientific">Govanella unica</name>
    <dbReference type="NCBI Taxonomy" id="2975056"/>
    <lineage>
        <taxon>Bacteria</taxon>
        <taxon>Pseudomonadati</taxon>
        <taxon>Pseudomonadota</taxon>
        <taxon>Alphaproteobacteria</taxon>
        <taxon>Emcibacterales</taxon>
        <taxon>Govanellaceae</taxon>
        <taxon>Govanella</taxon>
    </lineage>
</organism>
<reference evidence="3" key="2">
    <citation type="journal article" date="2023" name="Syst. Appl. Microbiol.">
        <title>Govania unica gen. nov., sp. nov., a rare biosphere bacterium that represents a novel family in the class Alphaproteobacteria.</title>
        <authorList>
            <person name="Vandamme P."/>
            <person name="Peeters C."/>
            <person name="Hettiarachchi A."/>
            <person name="Cnockaert M."/>
            <person name="Carlier A."/>
        </authorList>
    </citation>
    <scope>NUCLEOTIDE SEQUENCE</scope>
    <source>
        <strain evidence="3">LMG 31809</strain>
    </source>
</reference>
<dbReference type="EMBL" id="JANWOI010000001">
    <property type="protein sequence ID" value="MDA5192342.1"/>
    <property type="molecule type" value="Genomic_DNA"/>
</dbReference>
<feature type="compositionally biased region" description="Polar residues" evidence="1">
    <location>
        <begin position="126"/>
        <end position="142"/>
    </location>
</feature>
<evidence type="ECO:0000313" key="4">
    <source>
        <dbReference type="Proteomes" id="UP001141619"/>
    </source>
</evidence>
<feature type="compositionally biased region" description="Basic and acidic residues" evidence="1">
    <location>
        <begin position="194"/>
        <end position="204"/>
    </location>
</feature>
<name>A0A9X3TV87_9PROT</name>
<accession>A0A9X3TV87</accession>
<feature type="compositionally biased region" description="Acidic residues" evidence="1">
    <location>
        <begin position="106"/>
        <end position="121"/>
    </location>
</feature>
<feature type="domain" description="DUF4167" evidence="2">
    <location>
        <begin position="21"/>
        <end position="90"/>
    </location>
</feature>
<dbReference type="RefSeq" id="WP_274942051.1">
    <property type="nucleotide sequence ID" value="NZ_JANWOI010000001.1"/>
</dbReference>
<feature type="compositionally biased region" description="Low complexity" evidence="1">
    <location>
        <begin position="208"/>
        <end position="218"/>
    </location>
</feature>
<evidence type="ECO:0000256" key="1">
    <source>
        <dbReference type="SAM" id="MobiDB-lite"/>
    </source>
</evidence>
<evidence type="ECO:0000313" key="3">
    <source>
        <dbReference type="EMBL" id="MDA5192342.1"/>
    </source>
</evidence>
<gene>
    <name evidence="3" type="ORF">NYP16_00015</name>
</gene>
<dbReference type="AlphaFoldDB" id="A0A9X3TV87"/>
<reference evidence="3" key="1">
    <citation type="submission" date="2022-08" db="EMBL/GenBank/DDBJ databases">
        <authorList>
            <person name="Vandamme P."/>
            <person name="Hettiarachchi A."/>
            <person name="Peeters C."/>
            <person name="Cnockaert M."/>
            <person name="Carlier A."/>
        </authorList>
    </citation>
    <scope>NUCLEOTIDE SEQUENCE</scope>
    <source>
        <strain evidence="3">LMG 31809</strain>
    </source>
</reference>
<feature type="compositionally biased region" description="Basic and acidic residues" evidence="1">
    <location>
        <begin position="143"/>
        <end position="159"/>
    </location>
</feature>
<dbReference type="Pfam" id="PF13763">
    <property type="entry name" value="DUF4167"/>
    <property type="match status" value="1"/>
</dbReference>
<evidence type="ECO:0000259" key="2">
    <source>
        <dbReference type="Pfam" id="PF13763"/>
    </source>
</evidence>
<feature type="compositionally biased region" description="Low complexity" evidence="1">
    <location>
        <begin position="397"/>
        <end position="413"/>
    </location>
</feature>
<protein>
    <submittedName>
        <fullName evidence="3">DUF4167 domain-containing protein</fullName>
    </submittedName>
</protein>
<keyword evidence="4" id="KW-1185">Reference proteome</keyword>
<feature type="region of interest" description="Disordered" evidence="1">
    <location>
        <begin position="1"/>
        <end position="50"/>
    </location>
</feature>
<sequence length="433" mass="47687">MGGGGSRHQGGHGGQSGGQNGNYNAGGRQKRSNLLGKQIESNGPEGRVRGTVLQLYERYKTAARETQASDRVLSEVYGQFAEHYYRLASEFGAFEQAEVQRREGFEGEDDGDDETDGDGSSETDGQASSQQSHVNDPQSGERQQPDRSQGDRSQADRPQGDPQQAAQPSFLSPDLETGVRSSAFAGQPAIVRESVMREAARSGDRFTPASPVVAPVAAEEQESGIVSDSGGDLSEPRRRGRPRKDEVRRDEPVRREDSPRAEQPRVEQPRVEQPRREEMRREEPRRDEPRRDEHRRQEPRREEPRRDEPRRQEAGPSFTAGSAPGFLSTPFKSASRNDAFKSSVQVEVVRRRRVRADDPASAGTGSSNAPVETPANVPASIPVQDVTERPIETVAPVQTQVQAQVPEVAADEAPAPRRRGRPRKNPLPVDETN</sequence>
<dbReference type="InterPro" id="IPR025430">
    <property type="entry name" value="DUF4167"/>
</dbReference>
<feature type="compositionally biased region" description="Gly residues" evidence="1">
    <location>
        <begin position="1"/>
        <end position="20"/>
    </location>
</feature>
<feature type="region of interest" description="Disordered" evidence="1">
    <location>
        <begin position="397"/>
        <end position="433"/>
    </location>
</feature>
<comment type="caution">
    <text evidence="3">The sequence shown here is derived from an EMBL/GenBank/DDBJ whole genome shotgun (WGS) entry which is preliminary data.</text>
</comment>